<dbReference type="PANTHER" id="PTHR43302">
    <property type="entry name" value="TRANSPORTER ARSB-RELATED"/>
    <property type="match status" value="1"/>
</dbReference>
<dbReference type="Proteomes" id="UP000332594">
    <property type="component" value="Unassembled WGS sequence"/>
</dbReference>
<feature type="transmembrane region" description="Helical" evidence="8">
    <location>
        <begin position="30"/>
        <end position="51"/>
    </location>
</feature>
<dbReference type="EMBL" id="CAADJG010000002">
    <property type="protein sequence ID" value="VFS73054.1"/>
    <property type="molecule type" value="Genomic_DNA"/>
</dbReference>
<evidence type="ECO:0000256" key="4">
    <source>
        <dbReference type="ARBA" id="ARBA00022475"/>
    </source>
</evidence>
<feature type="transmembrane region" description="Helical" evidence="8">
    <location>
        <begin position="351"/>
        <end position="381"/>
    </location>
</feature>
<sequence>METGPWIWLVAGSATAAVILRPFRLPEAIWAASGVLILLVFHLLPFAQAMAGVRRGTSVYLFLAGMMLMAELARRERVFDWLAAMAARRAAGSGPRLFLLIYAVGTLVTVFLSNDATAVVLTPAVFAVTRAVGASPLPYLYICAFIANAASFVLPASNPANLVVFGTSMPPLSRWFALFALPSLVAIVATYALLRWRLRADIAPRLHSDISPSPLSRSGRLAVVGLVGAAVILTACAWNAIDLGMPTLMIALLTLLLVWFRRGQSPLSVVKAVSWSVIPLVAALFVFVQALEYSGAIGPLSDALTRVTTRWPQASGLMVGGALSLVSNLANNLPVGLLAGSVLQSATPAPAISAAALIGVALGPNLSVTGSLATILWLNALRREGLHVGVGQFFKLGLLVMPPTLLLALFVLHGIA</sequence>
<keyword evidence="5 8" id="KW-0812">Transmembrane</keyword>
<dbReference type="PRINTS" id="PR00758">
    <property type="entry name" value="ARSENICPUMP"/>
</dbReference>
<accession>A0A485BIY9</accession>
<comment type="similarity">
    <text evidence="2">Belongs to the CitM (TC 2.A.11) transporter family.</text>
</comment>
<evidence type="ECO:0000313" key="11">
    <source>
        <dbReference type="Proteomes" id="UP000332594"/>
    </source>
</evidence>
<evidence type="ECO:0000256" key="8">
    <source>
        <dbReference type="SAM" id="Phobius"/>
    </source>
</evidence>
<feature type="transmembrane region" description="Helical" evidence="8">
    <location>
        <begin position="243"/>
        <end position="260"/>
    </location>
</feature>
<evidence type="ECO:0000256" key="5">
    <source>
        <dbReference type="ARBA" id="ARBA00022692"/>
    </source>
</evidence>
<dbReference type="InterPro" id="IPR000802">
    <property type="entry name" value="Arsenical_pump_ArsB"/>
</dbReference>
<evidence type="ECO:0000256" key="7">
    <source>
        <dbReference type="ARBA" id="ARBA00023136"/>
    </source>
</evidence>
<dbReference type="PANTHER" id="PTHR43302:SF5">
    <property type="entry name" value="TRANSPORTER ARSB-RELATED"/>
    <property type="match status" value="1"/>
</dbReference>
<feature type="domain" description="Citrate transporter-like" evidence="9">
    <location>
        <begin position="19"/>
        <end position="355"/>
    </location>
</feature>
<gene>
    <name evidence="10" type="primary">arsB_1</name>
    <name evidence="10" type="ORF">NCTC13038_02920</name>
</gene>
<feature type="transmembrane region" description="Helical" evidence="8">
    <location>
        <begin position="94"/>
        <end position="110"/>
    </location>
</feature>
<feature type="transmembrane region" description="Helical" evidence="8">
    <location>
        <begin position="139"/>
        <end position="156"/>
    </location>
</feature>
<feature type="transmembrane region" description="Helical" evidence="8">
    <location>
        <begin position="219"/>
        <end position="237"/>
    </location>
</feature>
<evidence type="ECO:0000256" key="2">
    <source>
        <dbReference type="ARBA" id="ARBA00009843"/>
    </source>
</evidence>
<dbReference type="GO" id="GO:0015105">
    <property type="term" value="F:arsenite transmembrane transporter activity"/>
    <property type="evidence" value="ECO:0007669"/>
    <property type="project" value="InterPro"/>
</dbReference>
<keyword evidence="3" id="KW-0813">Transport</keyword>
<organism evidence="10 11">
    <name type="scientific">Raoultella terrigena</name>
    <name type="common">Klebsiella terrigena</name>
    <dbReference type="NCBI Taxonomy" id="577"/>
    <lineage>
        <taxon>Bacteria</taxon>
        <taxon>Pseudomonadati</taxon>
        <taxon>Pseudomonadota</taxon>
        <taxon>Gammaproteobacteria</taxon>
        <taxon>Enterobacterales</taxon>
        <taxon>Enterobacteriaceae</taxon>
        <taxon>Klebsiella/Raoultella group</taxon>
        <taxon>Raoultella</taxon>
    </lineage>
</organism>
<dbReference type="GO" id="GO:0005886">
    <property type="term" value="C:plasma membrane"/>
    <property type="evidence" value="ECO:0007669"/>
    <property type="project" value="UniProtKB-SubCell"/>
</dbReference>
<feature type="transmembrane region" description="Helical" evidence="8">
    <location>
        <begin position="6"/>
        <end position="23"/>
    </location>
</feature>
<dbReference type="Pfam" id="PF03600">
    <property type="entry name" value="CitMHS"/>
    <property type="match status" value="1"/>
</dbReference>
<dbReference type="AlphaFoldDB" id="A0A485BIY9"/>
<evidence type="ECO:0000313" key="10">
    <source>
        <dbReference type="EMBL" id="VFS73054.1"/>
    </source>
</evidence>
<dbReference type="RefSeq" id="WP_134526190.1">
    <property type="nucleotide sequence ID" value="NZ_BJNO01000001.1"/>
</dbReference>
<dbReference type="InterPro" id="IPR004680">
    <property type="entry name" value="Cit_transptr-like_dom"/>
</dbReference>
<evidence type="ECO:0000256" key="3">
    <source>
        <dbReference type="ARBA" id="ARBA00022448"/>
    </source>
</evidence>
<keyword evidence="6 8" id="KW-1133">Transmembrane helix</keyword>
<reference evidence="10 11" key="1">
    <citation type="submission" date="2019-03" db="EMBL/GenBank/DDBJ databases">
        <authorList>
            <consortium name="Pathogen Informatics"/>
        </authorList>
    </citation>
    <scope>NUCLEOTIDE SEQUENCE [LARGE SCALE GENOMIC DNA]</scope>
    <source>
        <strain evidence="10 11">NCTC13038</strain>
    </source>
</reference>
<proteinExistence type="inferred from homology"/>
<feature type="transmembrane region" description="Helical" evidence="8">
    <location>
        <begin position="176"/>
        <end position="198"/>
    </location>
</feature>
<keyword evidence="4" id="KW-1003">Cell membrane</keyword>
<feature type="transmembrane region" description="Helical" evidence="8">
    <location>
        <begin position="272"/>
        <end position="291"/>
    </location>
</feature>
<name>A0A485BIY9_RAOTE</name>
<evidence type="ECO:0000259" key="9">
    <source>
        <dbReference type="Pfam" id="PF03600"/>
    </source>
</evidence>
<dbReference type="CDD" id="cd01118">
    <property type="entry name" value="ArsB_permease"/>
    <property type="match status" value="1"/>
</dbReference>
<protein>
    <submittedName>
        <fullName evidence="10">Arsenic efflux pump protein</fullName>
    </submittedName>
</protein>
<evidence type="ECO:0000256" key="1">
    <source>
        <dbReference type="ARBA" id="ARBA00004651"/>
    </source>
</evidence>
<evidence type="ECO:0000256" key="6">
    <source>
        <dbReference type="ARBA" id="ARBA00022989"/>
    </source>
</evidence>
<comment type="subcellular location">
    <subcellularLocation>
        <location evidence="1">Cell membrane</location>
        <topology evidence="1">Multi-pass membrane protein</topology>
    </subcellularLocation>
</comment>
<keyword evidence="7 8" id="KW-0472">Membrane</keyword>
<feature type="transmembrane region" description="Helical" evidence="8">
    <location>
        <begin position="393"/>
        <end position="415"/>
    </location>
</feature>